<feature type="compositionally biased region" description="Acidic residues" evidence="5">
    <location>
        <begin position="237"/>
        <end position="259"/>
    </location>
</feature>
<feature type="region of interest" description="Disordered" evidence="5">
    <location>
        <begin position="208"/>
        <end position="395"/>
    </location>
</feature>
<feature type="compositionally biased region" description="Polar residues" evidence="5">
    <location>
        <begin position="1"/>
        <end position="14"/>
    </location>
</feature>
<dbReference type="EMBL" id="AWTV01000009">
    <property type="protein sequence ID" value="KIH88044.1"/>
    <property type="molecule type" value="Genomic_DNA"/>
</dbReference>
<feature type="compositionally biased region" description="Gly residues" evidence="5">
    <location>
        <begin position="320"/>
        <end position="332"/>
    </location>
</feature>
<accession>A0A0C2EPA8</accession>
<keyword evidence="7" id="KW-1185">Reference proteome</keyword>
<reference evidence="6 7" key="1">
    <citation type="journal article" date="2014" name="BMC Genomics">
        <title>Comparative genomics of the major fungal agents of human and animal Sporotrichosis: Sporothrix schenckii and Sporothrix brasiliensis.</title>
        <authorList>
            <person name="Teixeira M.M."/>
            <person name="de Almeida L.G."/>
            <person name="Kubitschek-Barreira P."/>
            <person name="Alves F.L."/>
            <person name="Kioshima E.S."/>
            <person name="Abadio A.K."/>
            <person name="Fernandes L."/>
            <person name="Derengowski L.S."/>
            <person name="Ferreira K.S."/>
            <person name="Souza R.C."/>
            <person name="Ruiz J.C."/>
            <person name="de Andrade N.C."/>
            <person name="Paes H.C."/>
            <person name="Nicola A.M."/>
            <person name="Albuquerque P."/>
            <person name="Gerber A.L."/>
            <person name="Martins V.P."/>
            <person name="Peconick L.D."/>
            <person name="Neto A.V."/>
            <person name="Chaucanez C.B."/>
            <person name="Silva P.A."/>
            <person name="Cunha O.L."/>
            <person name="de Oliveira F.F."/>
            <person name="dos Santos T.C."/>
            <person name="Barros A.L."/>
            <person name="Soares M.A."/>
            <person name="de Oliveira L.M."/>
            <person name="Marini M.M."/>
            <person name="Villalobos-Duno H."/>
            <person name="Cunha M.M."/>
            <person name="de Hoog S."/>
            <person name="da Silveira J.F."/>
            <person name="Henrissat B."/>
            <person name="Nino-Vega G.A."/>
            <person name="Cisalpino P.S."/>
            <person name="Mora-Montes H.M."/>
            <person name="Almeida S.R."/>
            <person name="Stajich J.E."/>
            <person name="Lopes-Bezerra L.M."/>
            <person name="Vasconcelos A.T."/>
            <person name="Felipe M.S."/>
        </authorList>
    </citation>
    <scope>NUCLEOTIDE SEQUENCE [LARGE SCALE GENOMIC DNA]</scope>
    <source>
        <strain evidence="6 7">5110</strain>
    </source>
</reference>
<evidence type="ECO:0008006" key="8">
    <source>
        <dbReference type="Google" id="ProtNLM"/>
    </source>
</evidence>
<gene>
    <name evidence="6" type="ORF">SPBR_07345</name>
</gene>
<dbReference type="InterPro" id="IPR039924">
    <property type="entry name" value="ICln/Lot5/Saf5"/>
</dbReference>
<dbReference type="GO" id="GO:0000387">
    <property type="term" value="P:spliceosomal snRNP assembly"/>
    <property type="evidence" value="ECO:0007669"/>
    <property type="project" value="TreeGrafter"/>
</dbReference>
<dbReference type="PANTHER" id="PTHR21399:SF0">
    <property type="entry name" value="METHYLOSOME SUBUNIT PICLN"/>
    <property type="match status" value="1"/>
</dbReference>
<dbReference type="GO" id="GO:0005829">
    <property type="term" value="C:cytosol"/>
    <property type="evidence" value="ECO:0007669"/>
    <property type="project" value="TreeGrafter"/>
</dbReference>
<keyword evidence="4" id="KW-0539">Nucleus</keyword>
<dbReference type="RefSeq" id="XP_040616054.1">
    <property type="nucleotide sequence ID" value="XM_040765599.1"/>
</dbReference>
<dbReference type="Gene3D" id="2.30.29.30">
    <property type="entry name" value="Pleckstrin-homology domain (PH domain)/Phosphotyrosine-binding domain (PTB)"/>
    <property type="match status" value="1"/>
</dbReference>
<dbReference type="GO" id="GO:0034715">
    <property type="term" value="C:pICln-Sm protein complex"/>
    <property type="evidence" value="ECO:0007669"/>
    <property type="project" value="TreeGrafter"/>
</dbReference>
<comment type="subcellular location">
    <subcellularLocation>
        <location evidence="2">Cytoplasm</location>
    </subcellularLocation>
    <subcellularLocation>
        <location evidence="1">Nucleus</location>
    </subcellularLocation>
</comment>
<dbReference type="GO" id="GO:0005681">
    <property type="term" value="C:spliceosomal complex"/>
    <property type="evidence" value="ECO:0007669"/>
    <property type="project" value="TreeGrafter"/>
</dbReference>
<dbReference type="VEuPathDB" id="FungiDB:SPBR_07345"/>
<keyword evidence="3" id="KW-0963">Cytoplasm</keyword>
<feature type="region of interest" description="Disordered" evidence="5">
    <location>
        <begin position="1"/>
        <end position="39"/>
    </location>
</feature>
<dbReference type="OrthoDB" id="19714at2759"/>
<feature type="compositionally biased region" description="Low complexity" evidence="5">
    <location>
        <begin position="342"/>
        <end position="359"/>
    </location>
</feature>
<proteinExistence type="predicted"/>
<comment type="caution">
    <text evidence="6">The sequence shown here is derived from an EMBL/GenBank/DDBJ whole genome shotgun (WGS) entry which is preliminary data.</text>
</comment>
<dbReference type="InterPro" id="IPR011993">
    <property type="entry name" value="PH-like_dom_sf"/>
</dbReference>
<dbReference type="Pfam" id="PF03517">
    <property type="entry name" value="Voldacs"/>
    <property type="match status" value="1"/>
</dbReference>
<name>A0A0C2EPA8_9PEZI</name>
<evidence type="ECO:0000313" key="7">
    <source>
        <dbReference type="Proteomes" id="UP000031575"/>
    </source>
</evidence>
<dbReference type="Proteomes" id="UP000031575">
    <property type="component" value="Unassembled WGS sequence"/>
</dbReference>
<sequence>MVPQATASLPTTLRSPPALDSYTPLADHESRTPASFYEGPPVLHYHTTGARAYVSRENRDKLPWGGNETTAAAANDESWPVMGDGMVEQVVDVFVGSDSAASCGLSLPYPVIGLHAIKSAYTADNRRVPTIYMQLELSGTGGEEDEPETVELTVVPAGAQATAATAASSFFTDQPSAGEAERQEAPQPPQADSEASKMFDAISACADLHPDRFGGEDDEDDGGDSYPSFFRQGGENGDGEDGYEDEYDEDGDGEGDDGILIEGGDGMEPIEGFHGVFRGGNSQDGAVSTISDLPPPMPGSGGWITAENAHEFFDEEGNWRGRGGSLGEGAGRVRGRDEVEAGEATETTATEEVAGGAVESTPAEGALGDGGSASVGDTNGASNGDGTESKRIRTE</sequence>
<evidence type="ECO:0000256" key="5">
    <source>
        <dbReference type="SAM" id="MobiDB-lite"/>
    </source>
</evidence>
<feature type="region of interest" description="Disordered" evidence="5">
    <location>
        <begin position="173"/>
        <end position="196"/>
    </location>
</feature>
<evidence type="ECO:0000313" key="6">
    <source>
        <dbReference type="EMBL" id="KIH88044.1"/>
    </source>
</evidence>
<dbReference type="GeneID" id="63680520"/>
<evidence type="ECO:0000256" key="3">
    <source>
        <dbReference type="ARBA" id="ARBA00022490"/>
    </source>
</evidence>
<feature type="compositionally biased region" description="Polar residues" evidence="5">
    <location>
        <begin position="280"/>
        <end position="291"/>
    </location>
</feature>
<organism evidence="6 7">
    <name type="scientific">Sporothrix brasiliensis 5110</name>
    <dbReference type="NCBI Taxonomy" id="1398154"/>
    <lineage>
        <taxon>Eukaryota</taxon>
        <taxon>Fungi</taxon>
        <taxon>Dikarya</taxon>
        <taxon>Ascomycota</taxon>
        <taxon>Pezizomycotina</taxon>
        <taxon>Sordariomycetes</taxon>
        <taxon>Sordariomycetidae</taxon>
        <taxon>Ophiostomatales</taxon>
        <taxon>Ophiostomataceae</taxon>
        <taxon>Sporothrix</taxon>
    </lineage>
</organism>
<dbReference type="AlphaFoldDB" id="A0A0C2EPA8"/>
<evidence type="ECO:0000256" key="1">
    <source>
        <dbReference type="ARBA" id="ARBA00004123"/>
    </source>
</evidence>
<evidence type="ECO:0000256" key="4">
    <source>
        <dbReference type="ARBA" id="ARBA00023242"/>
    </source>
</evidence>
<protein>
    <recommendedName>
        <fullName evidence="8">Chloride channel, nucleotide-sensitive, 1A</fullName>
    </recommendedName>
</protein>
<feature type="compositionally biased region" description="Polar residues" evidence="5">
    <location>
        <begin position="375"/>
        <end position="386"/>
    </location>
</feature>
<dbReference type="PANTHER" id="PTHR21399">
    <property type="entry name" value="CHLORIDE CONDUCTANCE REGULATORY PROTEIN ICLN"/>
    <property type="match status" value="1"/>
</dbReference>
<dbReference type="HOGENOM" id="CLU_054062_0_0_1"/>
<dbReference type="GO" id="GO:0045292">
    <property type="term" value="P:mRNA cis splicing, via spliceosome"/>
    <property type="evidence" value="ECO:0007669"/>
    <property type="project" value="TreeGrafter"/>
</dbReference>
<evidence type="ECO:0000256" key="2">
    <source>
        <dbReference type="ARBA" id="ARBA00004496"/>
    </source>
</evidence>